<gene>
    <name evidence="1" type="ORF">Enr17x_05300</name>
</gene>
<proteinExistence type="predicted"/>
<dbReference type="AlphaFoldDB" id="A0A518I628"/>
<dbReference type="Proteomes" id="UP000318313">
    <property type="component" value="Chromosome"/>
</dbReference>
<dbReference type="KEGG" id="gfm:Enr17x_05300"/>
<name>A0A518I628_9PLAN</name>
<sequence length="139" mass="14996">MLENVSKKRNDSKAFSYRTVFIACMLLLAICTQYSLQNVLALEPCTKLPFQSNVDCVAAFPNPVPPDCADMIVPDKIDKCGTAGPNTSSDNCKTSTVEDNCNRRYPYEVNSSMTGCVSAGPFVQNKALKAVDGGACLVE</sequence>
<evidence type="ECO:0000313" key="1">
    <source>
        <dbReference type="EMBL" id="QDV48518.1"/>
    </source>
</evidence>
<protein>
    <submittedName>
        <fullName evidence="1">Uncharacterized protein</fullName>
    </submittedName>
</protein>
<accession>A0A518I628</accession>
<dbReference type="EMBL" id="CP037452">
    <property type="protein sequence ID" value="QDV48518.1"/>
    <property type="molecule type" value="Genomic_DNA"/>
</dbReference>
<organism evidence="1 2">
    <name type="scientific">Gimesia fumaroli</name>
    <dbReference type="NCBI Taxonomy" id="2527976"/>
    <lineage>
        <taxon>Bacteria</taxon>
        <taxon>Pseudomonadati</taxon>
        <taxon>Planctomycetota</taxon>
        <taxon>Planctomycetia</taxon>
        <taxon>Planctomycetales</taxon>
        <taxon>Planctomycetaceae</taxon>
        <taxon>Gimesia</taxon>
    </lineage>
</organism>
<keyword evidence="2" id="KW-1185">Reference proteome</keyword>
<evidence type="ECO:0000313" key="2">
    <source>
        <dbReference type="Proteomes" id="UP000318313"/>
    </source>
</evidence>
<reference evidence="1 2" key="1">
    <citation type="submission" date="2019-03" db="EMBL/GenBank/DDBJ databases">
        <title>Deep-cultivation of Planctomycetes and their phenomic and genomic characterization uncovers novel biology.</title>
        <authorList>
            <person name="Wiegand S."/>
            <person name="Jogler M."/>
            <person name="Boedeker C."/>
            <person name="Pinto D."/>
            <person name="Vollmers J."/>
            <person name="Rivas-Marin E."/>
            <person name="Kohn T."/>
            <person name="Peeters S.H."/>
            <person name="Heuer A."/>
            <person name="Rast P."/>
            <person name="Oberbeckmann S."/>
            <person name="Bunk B."/>
            <person name="Jeske O."/>
            <person name="Meyerdierks A."/>
            <person name="Storesund J.E."/>
            <person name="Kallscheuer N."/>
            <person name="Luecker S."/>
            <person name="Lage O.M."/>
            <person name="Pohl T."/>
            <person name="Merkel B.J."/>
            <person name="Hornburger P."/>
            <person name="Mueller R.-W."/>
            <person name="Bruemmer F."/>
            <person name="Labrenz M."/>
            <person name="Spormann A.M."/>
            <person name="Op den Camp H."/>
            <person name="Overmann J."/>
            <person name="Amann R."/>
            <person name="Jetten M.S.M."/>
            <person name="Mascher T."/>
            <person name="Medema M.H."/>
            <person name="Devos D.P."/>
            <person name="Kaster A.-K."/>
            <person name="Ovreas L."/>
            <person name="Rohde M."/>
            <person name="Galperin M.Y."/>
            <person name="Jogler C."/>
        </authorList>
    </citation>
    <scope>NUCLEOTIDE SEQUENCE [LARGE SCALE GENOMIC DNA]</scope>
    <source>
        <strain evidence="1 2">Enr17</strain>
    </source>
</reference>